<dbReference type="EMBL" id="AP024814">
    <property type="protein sequence ID" value="BCZ18054.1"/>
    <property type="molecule type" value="Genomic_DNA"/>
</dbReference>
<accession>A0ABN6I3B8</accession>
<gene>
    <name evidence="1" type="ORF">NHP190003_13360</name>
</gene>
<reference evidence="1 2" key="1">
    <citation type="submission" date="2021-07" db="EMBL/GenBank/DDBJ databases">
        <title>Novel Helicobacter sp. Isolated from a dog.</title>
        <authorList>
            <person name="Rimbara E."/>
            <person name="Suzuki M."/>
        </authorList>
    </citation>
    <scope>NUCLEOTIDE SEQUENCE [LARGE SCALE GENOMIC DNA]</scope>
    <source>
        <strain evidence="2">NHP19-003</strain>
    </source>
</reference>
<dbReference type="RefSeq" id="WP_260320558.1">
    <property type="nucleotide sequence ID" value="NZ_AP024814.1"/>
</dbReference>
<name>A0ABN6I3B8_9HELI</name>
<keyword evidence="2" id="KW-1185">Reference proteome</keyword>
<sequence>MDIFSVKQYQDWVVQLVDSKGRVKKGVFIGYDGPNYDEYEEEDRLLLLVKCGIICYKAQDIATFTPIRKATEEEMR</sequence>
<protein>
    <submittedName>
        <fullName evidence="1">Uncharacterized protein</fullName>
    </submittedName>
</protein>
<proteinExistence type="predicted"/>
<dbReference type="Proteomes" id="UP000826775">
    <property type="component" value="Chromosome"/>
</dbReference>
<evidence type="ECO:0000313" key="1">
    <source>
        <dbReference type="EMBL" id="BCZ18054.1"/>
    </source>
</evidence>
<organism evidence="1 2">
    <name type="scientific">Helicobacter gastrocanis</name>
    <dbReference type="NCBI Taxonomy" id="2849641"/>
    <lineage>
        <taxon>Bacteria</taxon>
        <taxon>Pseudomonadati</taxon>
        <taxon>Campylobacterota</taxon>
        <taxon>Epsilonproteobacteria</taxon>
        <taxon>Campylobacterales</taxon>
        <taxon>Helicobacteraceae</taxon>
        <taxon>Helicobacter</taxon>
    </lineage>
</organism>
<evidence type="ECO:0000313" key="2">
    <source>
        <dbReference type="Proteomes" id="UP000826775"/>
    </source>
</evidence>